<comment type="caution">
    <text evidence="1">The sequence shown here is derived from an EMBL/GenBank/DDBJ whole genome shotgun (WGS) entry which is preliminary data.</text>
</comment>
<name>A0A0A2ALA4_PROMR</name>
<gene>
    <name evidence="1" type="ORF">EU98_0346</name>
</gene>
<dbReference type="AlphaFoldDB" id="A0A0A2ALA4"/>
<dbReference type="RefSeq" id="WP_193742990.1">
    <property type="nucleotide sequence ID" value="NZ_JNAO01000004.1"/>
</dbReference>
<organism evidence="1 2">
    <name type="scientific">Prochlorococcus marinus str. MIT 9314</name>
    <dbReference type="NCBI Taxonomy" id="167548"/>
    <lineage>
        <taxon>Bacteria</taxon>
        <taxon>Bacillati</taxon>
        <taxon>Cyanobacteriota</taxon>
        <taxon>Cyanophyceae</taxon>
        <taxon>Synechococcales</taxon>
        <taxon>Prochlorococcaceae</taxon>
        <taxon>Prochlorococcus</taxon>
    </lineage>
</organism>
<dbReference type="InterPro" id="IPR036410">
    <property type="entry name" value="HSP_DnaJ_Cys-rich_dom_sf"/>
</dbReference>
<dbReference type="SUPFAM" id="SSF57938">
    <property type="entry name" value="DnaJ/Hsp40 cysteine-rich domain"/>
    <property type="match status" value="1"/>
</dbReference>
<accession>A0A0A2ALA4</accession>
<dbReference type="Proteomes" id="UP000030533">
    <property type="component" value="Unassembled WGS sequence"/>
</dbReference>
<protein>
    <submittedName>
        <fullName evidence="1">Uncharacterized protein</fullName>
    </submittedName>
</protein>
<reference evidence="2" key="1">
    <citation type="journal article" date="2014" name="Sci. Data">
        <title>Genomes of diverse isolates of the marine cyanobacterium Prochlorococcus.</title>
        <authorList>
            <person name="Biller S."/>
            <person name="Berube P."/>
            <person name="Thompson J."/>
            <person name="Kelly L."/>
            <person name="Roggensack S."/>
            <person name="Awad L."/>
            <person name="Roache-Johnson K."/>
            <person name="Ding H."/>
            <person name="Giovannoni S.J."/>
            <person name="Moore L.R."/>
            <person name="Chisholm S.W."/>
        </authorList>
    </citation>
    <scope>NUCLEOTIDE SEQUENCE [LARGE SCALE GENOMIC DNA]</scope>
    <source>
        <strain evidence="2">MIT 9314</strain>
    </source>
</reference>
<dbReference type="STRING" id="167548.EU98_0346"/>
<sequence>MKNSKITLKQIISDEVTSIDKIKCSKCGGAGNFKTHENSRRTCLVCFGRGYINI</sequence>
<dbReference type="EMBL" id="JNAO01000004">
    <property type="protein sequence ID" value="KGG02406.1"/>
    <property type="molecule type" value="Genomic_DNA"/>
</dbReference>
<evidence type="ECO:0000313" key="1">
    <source>
        <dbReference type="EMBL" id="KGG02406.1"/>
    </source>
</evidence>
<evidence type="ECO:0000313" key="2">
    <source>
        <dbReference type="Proteomes" id="UP000030533"/>
    </source>
</evidence>
<dbReference type="Gene3D" id="6.20.20.10">
    <property type="match status" value="1"/>
</dbReference>
<proteinExistence type="predicted"/>